<dbReference type="Proteomes" id="UP001333110">
    <property type="component" value="Unassembled WGS sequence"/>
</dbReference>
<dbReference type="AlphaFoldDB" id="A0AAN7RQ95"/>
<evidence type="ECO:0000259" key="1">
    <source>
        <dbReference type="Pfam" id="PF00078"/>
    </source>
</evidence>
<evidence type="ECO:0000313" key="3">
    <source>
        <dbReference type="Proteomes" id="UP001333110"/>
    </source>
</evidence>
<protein>
    <recommendedName>
        <fullName evidence="1">Reverse transcriptase domain-containing protein</fullName>
    </recommendedName>
</protein>
<dbReference type="CDD" id="cd01650">
    <property type="entry name" value="RT_nLTR_like"/>
    <property type="match status" value="1"/>
</dbReference>
<name>A0AAN7RQ95_MYCAM</name>
<dbReference type="PANTHER" id="PTHR33332">
    <property type="entry name" value="REVERSE TRANSCRIPTASE DOMAIN-CONTAINING PROTEIN"/>
    <property type="match status" value="1"/>
</dbReference>
<keyword evidence="3" id="KW-1185">Reference proteome</keyword>
<dbReference type="InterPro" id="IPR000477">
    <property type="entry name" value="RT_dom"/>
</dbReference>
<gene>
    <name evidence="2" type="ORF">QYF61_007182</name>
</gene>
<dbReference type="EMBL" id="JAUNZN010000009">
    <property type="protein sequence ID" value="KAK4815764.1"/>
    <property type="molecule type" value="Genomic_DNA"/>
</dbReference>
<dbReference type="Pfam" id="PF00078">
    <property type="entry name" value="RVT_1"/>
    <property type="match status" value="1"/>
</dbReference>
<comment type="caution">
    <text evidence="2">The sequence shown here is derived from an EMBL/GenBank/DDBJ whole genome shotgun (WGS) entry which is preliminary data.</text>
</comment>
<feature type="domain" description="Reverse transcriptase" evidence="1">
    <location>
        <begin position="98"/>
        <end position="288"/>
    </location>
</feature>
<sequence>MGDLVTQDMEKAEVLNATFASAFTSKTSLQESQIPETRGKAEARKMYPWEYLSKLDIQTDKSSADWSWCWRELPDVIGRPLSIIFDRSWSAKVTPVFKKEDPRNHRPIPGNVMEQLILETISRHITGKKTPQEWSAWLHQGGIMLDQLDKLLRSDWHDEGRAVDIVYLVFSNAFDTVSHKILLDKLLKHELDEQTVSWVENWLNDQVQTMGSILDPLLFNIFINGLDEGAEHTLSKFADDTKLGGVADLEECHAAIQRDLNRLEKWARKKLMKFNKGKCKVLHLRRNNPRHQYILGATQLQSSFAEISLVDTKLTVSQQCALVAKKVKGTQGCIRESIAGRSGEHWCTGEAAPGVLCPVLGYLVRDMDIVERVQQKAVKLIKGLEHLTYEERLRAGTVQPGEEKAQGDFIDVYKYLMGGMKVREPGFSQTRGNRHKLNHRRFPLNIRKHVFTVRVIEHWCKLAREIVESSTLEVVKRCLDMVLGNWLSSGGTACPERLHSLHLWMFSGPNWILSNLLCPHS</sequence>
<organism evidence="2 3">
    <name type="scientific">Mycteria americana</name>
    <name type="common">Wood stork</name>
    <dbReference type="NCBI Taxonomy" id="33587"/>
    <lineage>
        <taxon>Eukaryota</taxon>
        <taxon>Metazoa</taxon>
        <taxon>Chordata</taxon>
        <taxon>Craniata</taxon>
        <taxon>Vertebrata</taxon>
        <taxon>Euteleostomi</taxon>
        <taxon>Archelosauria</taxon>
        <taxon>Archosauria</taxon>
        <taxon>Dinosauria</taxon>
        <taxon>Saurischia</taxon>
        <taxon>Theropoda</taxon>
        <taxon>Coelurosauria</taxon>
        <taxon>Aves</taxon>
        <taxon>Neognathae</taxon>
        <taxon>Neoaves</taxon>
        <taxon>Aequornithes</taxon>
        <taxon>Ciconiiformes</taxon>
        <taxon>Ciconiidae</taxon>
        <taxon>Mycteria</taxon>
    </lineage>
</organism>
<proteinExistence type="predicted"/>
<reference evidence="2 3" key="1">
    <citation type="journal article" date="2023" name="J. Hered.">
        <title>Chromosome-level genome of the wood stork (Mycteria americana) provides insight into avian chromosome evolution.</title>
        <authorList>
            <person name="Flamio R. Jr."/>
            <person name="Ramstad K.M."/>
        </authorList>
    </citation>
    <scope>NUCLEOTIDE SEQUENCE [LARGE SCALE GENOMIC DNA]</scope>
    <source>
        <strain evidence="2">JAX WOST 10</strain>
    </source>
</reference>
<accession>A0AAN7RQ95</accession>
<evidence type="ECO:0000313" key="2">
    <source>
        <dbReference type="EMBL" id="KAK4815764.1"/>
    </source>
</evidence>